<gene>
    <name evidence="1" type="ORF">NOO_LOCUS12117</name>
</gene>
<evidence type="ECO:0000313" key="1">
    <source>
        <dbReference type="EMBL" id="VDM98084.1"/>
    </source>
</evidence>
<reference evidence="1 2" key="2">
    <citation type="submission" date="2018-08" db="EMBL/GenBank/DDBJ databases">
        <authorList>
            <person name="Laetsch R D."/>
            <person name="Stevens L."/>
            <person name="Kumar S."/>
            <person name="Blaxter L. M."/>
        </authorList>
    </citation>
    <scope>NUCLEOTIDE SEQUENCE [LARGE SCALE GENOMIC DNA]</scope>
</reference>
<evidence type="ECO:0000313" key="2">
    <source>
        <dbReference type="Proteomes" id="UP000271087"/>
    </source>
</evidence>
<protein>
    <submittedName>
        <fullName evidence="3">Kazal-like domain-containing protein</fullName>
    </submittedName>
</protein>
<evidence type="ECO:0000313" key="3">
    <source>
        <dbReference type="WBParaSite" id="nOo.2.0.1.t12117-RA"/>
    </source>
</evidence>
<keyword evidence="2" id="KW-1185">Reference proteome</keyword>
<accession>A0A182EVC8</accession>
<organism evidence="3">
    <name type="scientific">Onchocerca ochengi</name>
    <name type="common">Filarial nematode worm</name>
    <dbReference type="NCBI Taxonomy" id="42157"/>
    <lineage>
        <taxon>Eukaryota</taxon>
        <taxon>Metazoa</taxon>
        <taxon>Ecdysozoa</taxon>
        <taxon>Nematoda</taxon>
        <taxon>Chromadorea</taxon>
        <taxon>Rhabditida</taxon>
        <taxon>Spirurina</taxon>
        <taxon>Spiruromorpha</taxon>
        <taxon>Filarioidea</taxon>
        <taxon>Onchocercidae</taxon>
        <taxon>Onchocerca</taxon>
    </lineage>
</organism>
<reference evidence="3" key="1">
    <citation type="submission" date="2016-06" db="UniProtKB">
        <authorList>
            <consortium name="WormBaseParasite"/>
        </authorList>
    </citation>
    <scope>IDENTIFICATION</scope>
</reference>
<dbReference type="AlphaFoldDB" id="A0A182EVC8"/>
<sequence>MRGIRTYSPLKGPVKTVASTHYELLINFFYCKPSTTARRIFAVNFNVLTCRHFLSSADFDREIAGNVCQKSPASNINTFPNGMFPCKSCNDRSEASNGFLYTILCSSSPGSNVAAIPDDVRDKAMPLQDLNAAK</sequence>
<dbReference type="Proteomes" id="UP000271087">
    <property type="component" value="Unassembled WGS sequence"/>
</dbReference>
<dbReference type="EMBL" id="UYRW01009717">
    <property type="protein sequence ID" value="VDM98084.1"/>
    <property type="molecule type" value="Genomic_DNA"/>
</dbReference>
<dbReference type="WBParaSite" id="nOo.2.0.1.t12117-RA">
    <property type="protein sequence ID" value="nOo.2.0.1.t12117-RA"/>
    <property type="gene ID" value="nOo.2.0.1.g12117"/>
</dbReference>
<name>A0A182EVC8_ONCOC</name>
<proteinExistence type="predicted"/>